<gene>
    <name evidence="2" type="ORF">LZC95_22580</name>
</gene>
<name>A0ABZ2KRB9_9BACT</name>
<sequence length="184" mass="20158">MPKGPKLGREDWRCVLDRLSAELADGPPSQIIAIGGVAFAFAFDSRRTTQDFDAVLDPADAPRILAAADKIAPEFGLPSGWLNERAKHAGLLPPQVSGDVHLLLKVGCIDILIPGAEQLLAMKLMAFRDETDREDALILLRTMNTAGLDLEDVWNRVGGFVLPAKRHNTRLNLDDLWELISEAI</sequence>
<evidence type="ECO:0000313" key="2">
    <source>
        <dbReference type="EMBL" id="WXA99590.1"/>
    </source>
</evidence>
<dbReference type="Proteomes" id="UP001379533">
    <property type="component" value="Chromosome"/>
</dbReference>
<proteinExistence type="predicted"/>
<protein>
    <recommendedName>
        <fullName evidence="1">DUF6036 domain-containing protein</fullName>
    </recommendedName>
</protein>
<accession>A0ABZ2KRB9</accession>
<evidence type="ECO:0000313" key="3">
    <source>
        <dbReference type="Proteomes" id="UP001379533"/>
    </source>
</evidence>
<organism evidence="2 3">
    <name type="scientific">Pendulispora brunnea</name>
    <dbReference type="NCBI Taxonomy" id="2905690"/>
    <lineage>
        <taxon>Bacteria</taxon>
        <taxon>Pseudomonadati</taxon>
        <taxon>Myxococcota</taxon>
        <taxon>Myxococcia</taxon>
        <taxon>Myxococcales</taxon>
        <taxon>Sorangiineae</taxon>
        <taxon>Pendulisporaceae</taxon>
        <taxon>Pendulispora</taxon>
    </lineage>
</organism>
<dbReference type="EMBL" id="CP089982">
    <property type="protein sequence ID" value="WXA99590.1"/>
    <property type="molecule type" value="Genomic_DNA"/>
</dbReference>
<feature type="domain" description="DUF6036" evidence="1">
    <location>
        <begin position="27"/>
        <end position="135"/>
    </location>
</feature>
<reference evidence="2 3" key="1">
    <citation type="submission" date="2021-12" db="EMBL/GenBank/DDBJ databases">
        <title>Discovery of the Pendulisporaceae a myxobacterial family with distinct sporulation behavior and unique specialized metabolism.</title>
        <authorList>
            <person name="Garcia R."/>
            <person name="Popoff A."/>
            <person name="Bader C.D."/>
            <person name="Loehr J."/>
            <person name="Walesch S."/>
            <person name="Walt C."/>
            <person name="Boldt J."/>
            <person name="Bunk B."/>
            <person name="Haeckl F.J.F.P.J."/>
            <person name="Gunesch A.P."/>
            <person name="Birkelbach J."/>
            <person name="Nuebel U."/>
            <person name="Pietschmann T."/>
            <person name="Bach T."/>
            <person name="Mueller R."/>
        </authorList>
    </citation>
    <scope>NUCLEOTIDE SEQUENCE [LARGE SCALE GENOMIC DNA]</scope>
    <source>
        <strain evidence="2 3">MSr12523</strain>
    </source>
</reference>
<keyword evidence="3" id="KW-1185">Reference proteome</keyword>
<dbReference type="InterPro" id="IPR045792">
    <property type="entry name" value="DUF6036"/>
</dbReference>
<dbReference type="Pfam" id="PF19502">
    <property type="entry name" value="DUF6036"/>
    <property type="match status" value="1"/>
</dbReference>
<evidence type="ECO:0000259" key="1">
    <source>
        <dbReference type="Pfam" id="PF19502"/>
    </source>
</evidence>
<dbReference type="RefSeq" id="WP_394850229.1">
    <property type="nucleotide sequence ID" value="NZ_CP089982.1"/>
</dbReference>